<name>A0AAP9M5U1_9FIRM</name>
<evidence type="ECO:0000313" key="3">
    <source>
        <dbReference type="Proteomes" id="UP000501069"/>
    </source>
</evidence>
<protein>
    <submittedName>
        <fullName evidence="2">Helix-turn-helix transcriptional regulator</fullName>
    </submittedName>
</protein>
<reference evidence="2 3" key="1">
    <citation type="submission" date="2019-11" db="EMBL/GenBank/DDBJ databases">
        <title>FDA dAtabase for Regulatory Grade micrObial Sequences (FDA-ARGOS): Supporting development and validation of Infectious Disease Dx tests.</title>
        <authorList>
            <person name="Turner S."/>
            <person name="Byrd R."/>
            <person name="Tallon L."/>
            <person name="Sadzewicz L."/>
            <person name="Vavikolanu K."/>
            <person name="Mehta A."/>
            <person name="Aluvathingal J."/>
            <person name="Nadendla S."/>
            <person name="Myers T."/>
            <person name="Yan Y."/>
            <person name="Sichtig H."/>
        </authorList>
    </citation>
    <scope>NUCLEOTIDE SEQUENCE [LARGE SCALE GENOMIC DNA]</scope>
    <source>
        <strain evidence="2 3">FDAARGOS_739</strain>
    </source>
</reference>
<evidence type="ECO:0000259" key="1">
    <source>
        <dbReference type="PROSITE" id="PS50943"/>
    </source>
</evidence>
<sequence length="77" mass="8851">MDMIYKNPKEVLSEIKHIMDLRDIPMKELATRLNVSQQAVSKIFGKSNPQLITVIEICNALNICMDINFIDKNKDDT</sequence>
<accession>A0AAP9M5U1</accession>
<dbReference type="GO" id="GO:0003677">
    <property type="term" value="F:DNA binding"/>
    <property type="evidence" value="ECO:0007669"/>
    <property type="project" value="InterPro"/>
</dbReference>
<dbReference type="InterPro" id="IPR001387">
    <property type="entry name" value="Cro/C1-type_HTH"/>
</dbReference>
<dbReference type="SMART" id="SM00530">
    <property type="entry name" value="HTH_XRE"/>
    <property type="match status" value="1"/>
</dbReference>
<dbReference type="Gene3D" id="1.10.260.40">
    <property type="entry name" value="lambda repressor-like DNA-binding domains"/>
    <property type="match status" value="1"/>
</dbReference>
<evidence type="ECO:0000313" key="2">
    <source>
        <dbReference type="EMBL" id="QIX93940.1"/>
    </source>
</evidence>
<dbReference type="AlphaFoldDB" id="A0AAP9M5U1"/>
<dbReference type="Pfam" id="PF01381">
    <property type="entry name" value="HTH_3"/>
    <property type="match status" value="1"/>
</dbReference>
<dbReference type="CDD" id="cd00093">
    <property type="entry name" value="HTH_XRE"/>
    <property type="match status" value="1"/>
</dbReference>
<dbReference type="Proteomes" id="UP000501069">
    <property type="component" value="Chromosome"/>
</dbReference>
<feature type="domain" description="HTH cro/C1-type" evidence="1">
    <location>
        <begin position="15"/>
        <end position="70"/>
    </location>
</feature>
<dbReference type="SUPFAM" id="SSF47413">
    <property type="entry name" value="lambda repressor-like DNA-binding domains"/>
    <property type="match status" value="1"/>
</dbReference>
<organism evidence="2 3">
    <name type="scientific">Enterocloster clostridioformis</name>
    <dbReference type="NCBI Taxonomy" id="1531"/>
    <lineage>
        <taxon>Bacteria</taxon>
        <taxon>Bacillati</taxon>
        <taxon>Bacillota</taxon>
        <taxon>Clostridia</taxon>
        <taxon>Lachnospirales</taxon>
        <taxon>Lachnospiraceae</taxon>
        <taxon>Enterocloster</taxon>
    </lineage>
</organism>
<dbReference type="InterPro" id="IPR010982">
    <property type="entry name" value="Lambda_DNA-bd_dom_sf"/>
</dbReference>
<gene>
    <name evidence="2" type="ORF">FOC47_00245</name>
</gene>
<dbReference type="EMBL" id="CP050964">
    <property type="protein sequence ID" value="QIX93940.1"/>
    <property type="molecule type" value="Genomic_DNA"/>
</dbReference>
<proteinExistence type="predicted"/>
<dbReference type="PROSITE" id="PS50943">
    <property type="entry name" value="HTH_CROC1"/>
    <property type="match status" value="1"/>
</dbReference>